<dbReference type="InterPro" id="IPR010987">
    <property type="entry name" value="Glutathione-S-Trfase_C-like"/>
</dbReference>
<proteinExistence type="predicted"/>
<evidence type="ECO:0000313" key="5">
    <source>
        <dbReference type="Proteomes" id="UP001158576"/>
    </source>
</evidence>
<dbReference type="PROSITE" id="PS50405">
    <property type="entry name" value="GST_CTER"/>
    <property type="match status" value="1"/>
</dbReference>
<dbReference type="PROSITE" id="PS50404">
    <property type="entry name" value="GST_NTER"/>
    <property type="match status" value="1"/>
</dbReference>
<protein>
    <recommendedName>
        <fullName evidence="1">glutathione transferase</fullName>
        <ecNumber evidence="1">2.5.1.18</ecNumber>
    </recommendedName>
</protein>
<dbReference type="InterPro" id="IPR004045">
    <property type="entry name" value="Glutathione_S-Trfase_N"/>
</dbReference>
<gene>
    <name evidence="4" type="ORF">OKIOD_LOCUS9838</name>
</gene>
<dbReference type="PANTHER" id="PTHR11571">
    <property type="entry name" value="GLUTATHIONE S-TRANSFERASE"/>
    <property type="match status" value="1"/>
</dbReference>
<dbReference type="SFLD" id="SFLDS00019">
    <property type="entry name" value="Glutathione_Transferase_(cytos"/>
    <property type="match status" value="1"/>
</dbReference>
<dbReference type="EMBL" id="OU015566">
    <property type="protein sequence ID" value="CAG5104059.1"/>
    <property type="molecule type" value="Genomic_DNA"/>
</dbReference>
<feature type="domain" description="GST C-terminal" evidence="3">
    <location>
        <begin position="85"/>
        <end position="220"/>
    </location>
</feature>
<keyword evidence="5" id="KW-1185">Reference proteome</keyword>
<evidence type="ECO:0000256" key="1">
    <source>
        <dbReference type="ARBA" id="ARBA00012452"/>
    </source>
</evidence>
<dbReference type="InterPro" id="IPR040079">
    <property type="entry name" value="Glutathione_S-Trfase"/>
</dbReference>
<accession>A0ABN7SLV1</accession>
<dbReference type="InterPro" id="IPR050213">
    <property type="entry name" value="GST_superfamily"/>
</dbReference>
<feature type="domain" description="GST N-terminal" evidence="2">
    <location>
        <begin position="1"/>
        <end position="83"/>
    </location>
</feature>
<organism evidence="4 5">
    <name type="scientific">Oikopleura dioica</name>
    <name type="common">Tunicate</name>
    <dbReference type="NCBI Taxonomy" id="34765"/>
    <lineage>
        <taxon>Eukaryota</taxon>
        <taxon>Metazoa</taxon>
        <taxon>Chordata</taxon>
        <taxon>Tunicata</taxon>
        <taxon>Appendicularia</taxon>
        <taxon>Copelata</taxon>
        <taxon>Oikopleuridae</taxon>
        <taxon>Oikopleura</taxon>
    </lineage>
</organism>
<dbReference type="Proteomes" id="UP001158576">
    <property type="component" value="Chromosome 1"/>
</dbReference>
<dbReference type="SUPFAM" id="SSF52833">
    <property type="entry name" value="Thioredoxin-like"/>
    <property type="match status" value="1"/>
</dbReference>
<dbReference type="InterPro" id="IPR036249">
    <property type="entry name" value="Thioredoxin-like_sf"/>
</dbReference>
<dbReference type="SUPFAM" id="SSF47616">
    <property type="entry name" value="GST C-terminal domain-like"/>
    <property type="match status" value="1"/>
</dbReference>
<evidence type="ECO:0000259" key="3">
    <source>
        <dbReference type="PROSITE" id="PS50405"/>
    </source>
</evidence>
<dbReference type="InterPro" id="IPR036282">
    <property type="entry name" value="Glutathione-S-Trfase_C_sf"/>
</dbReference>
<dbReference type="CDD" id="cd03039">
    <property type="entry name" value="GST_N_Sigma_like"/>
    <property type="match status" value="1"/>
</dbReference>
<dbReference type="Pfam" id="PF02798">
    <property type="entry name" value="GST_N"/>
    <property type="match status" value="1"/>
</dbReference>
<evidence type="ECO:0000313" key="4">
    <source>
        <dbReference type="EMBL" id="CAG5104059.1"/>
    </source>
</evidence>
<name>A0ABN7SLV1_OIKDI</name>
<dbReference type="Gene3D" id="3.40.30.10">
    <property type="entry name" value="Glutaredoxin"/>
    <property type="match status" value="1"/>
</dbReference>
<sequence>MSLEFVYFDIQALGLMPRLVLEANKIDYVDSRVDLIKWFTGESTPKKSETPLGQVPLLRVNGKEFCQSTAIVNYCAKLAKIDQIEPLEALKVDMFVETAKEVFDKMRLASYPALQTVKAEEDPTWQKRGAAFFEIFKKNADEKFALMEKCLSVLGVENEFVAGKETLGDYYCVFWLMCAVDCGLDGELEKAAPTVVRIAKNVMSKNQAVEKFANNKETKFWPWSLTN</sequence>
<reference evidence="4 5" key="1">
    <citation type="submission" date="2021-04" db="EMBL/GenBank/DDBJ databases">
        <authorList>
            <person name="Bliznina A."/>
        </authorList>
    </citation>
    <scope>NUCLEOTIDE SEQUENCE [LARGE SCALE GENOMIC DNA]</scope>
</reference>
<dbReference type="EC" id="2.5.1.18" evidence="1"/>
<evidence type="ECO:0000259" key="2">
    <source>
        <dbReference type="PROSITE" id="PS50404"/>
    </source>
</evidence>
<dbReference type="Gene3D" id="1.20.1050.10">
    <property type="match status" value="1"/>
</dbReference>